<name>A0ABP6EQR7_9ACTN</name>
<comment type="caution">
    <text evidence="1">The sequence shown here is derived from an EMBL/GenBank/DDBJ whole genome shotgun (WGS) entry which is preliminary data.</text>
</comment>
<sequence length="84" mass="9475">MALLLRRRLLVDPQQATADDVDKQERHVSRVEPVAQITCHDVEGAHRRGILRRCEDLSQANPPVRHISLQLEIFLAADTTGITL</sequence>
<gene>
    <name evidence="1" type="ORF">GCM10010412_050060</name>
</gene>
<dbReference type="EMBL" id="BAAATE010000013">
    <property type="protein sequence ID" value="GAA2670842.1"/>
    <property type="molecule type" value="Genomic_DNA"/>
</dbReference>
<proteinExistence type="predicted"/>
<accession>A0ABP6EQR7</accession>
<dbReference type="Proteomes" id="UP001501666">
    <property type="component" value="Unassembled WGS sequence"/>
</dbReference>
<protein>
    <submittedName>
        <fullName evidence="1">Uncharacterized protein</fullName>
    </submittedName>
</protein>
<dbReference type="RefSeq" id="WP_346149764.1">
    <property type="nucleotide sequence ID" value="NZ_BAAATE010000013.1"/>
</dbReference>
<reference evidence="2" key="1">
    <citation type="journal article" date="2019" name="Int. J. Syst. Evol. Microbiol.">
        <title>The Global Catalogue of Microorganisms (GCM) 10K type strain sequencing project: providing services to taxonomists for standard genome sequencing and annotation.</title>
        <authorList>
            <consortium name="The Broad Institute Genomics Platform"/>
            <consortium name="The Broad Institute Genome Sequencing Center for Infectious Disease"/>
            <person name="Wu L."/>
            <person name="Ma J."/>
        </authorList>
    </citation>
    <scope>NUCLEOTIDE SEQUENCE [LARGE SCALE GENOMIC DNA]</scope>
    <source>
        <strain evidence="2">JCM 6835</strain>
    </source>
</reference>
<evidence type="ECO:0000313" key="1">
    <source>
        <dbReference type="EMBL" id="GAA2670842.1"/>
    </source>
</evidence>
<evidence type="ECO:0000313" key="2">
    <source>
        <dbReference type="Proteomes" id="UP001501666"/>
    </source>
</evidence>
<keyword evidence="2" id="KW-1185">Reference proteome</keyword>
<organism evidence="1 2">
    <name type="scientific">Nonomuraea recticatena</name>
    <dbReference type="NCBI Taxonomy" id="46178"/>
    <lineage>
        <taxon>Bacteria</taxon>
        <taxon>Bacillati</taxon>
        <taxon>Actinomycetota</taxon>
        <taxon>Actinomycetes</taxon>
        <taxon>Streptosporangiales</taxon>
        <taxon>Streptosporangiaceae</taxon>
        <taxon>Nonomuraea</taxon>
    </lineage>
</organism>